<dbReference type="Proteomes" id="UP001319870">
    <property type="component" value="Unassembled WGS sequence"/>
</dbReference>
<dbReference type="RefSeq" id="WP_225564196.1">
    <property type="nucleotide sequence ID" value="NZ_JAIXCQ010000002.1"/>
</dbReference>
<evidence type="ECO:0000313" key="3">
    <source>
        <dbReference type="Proteomes" id="UP001319870"/>
    </source>
</evidence>
<feature type="transmembrane region" description="Helical" evidence="1">
    <location>
        <begin position="44"/>
        <end position="64"/>
    </location>
</feature>
<reference evidence="2 3" key="1">
    <citation type="submission" date="2021-09" db="EMBL/GenBank/DDBJ databases">
        <title>Isoptericola luteus sp. nov., a novel bacterium isolated from Harbin, the capital city of Heilongjiang province.</title>
        <authorList>
            <person name="Li J."/>
        </authorList>
    </citation>
    <scope>NUCLEOTIDE SEQUENCE [LARGE SCALE GENOMIC DNA]</scope>
    <source>
        <strain evidence="2 3">NEAU-Y5</strain>
    </source>
</reference>
<gene>
    <name evidence="2" type="ORF">LEP48_03485</name>
</gene>
<accession>A0ABS7ZF73</accession>
<keyword evidence="1" id="KW-0472">Membrane</keyword>
<evidence type="ECO:0000313" key="2">
    <source>
        <dbReference type="EMBL" id="MCA5892415.1"/>
    </source>
</evidence>
<evidence type="ECO:0000256" key="1">
    <source>
        <dbReference type="SAM" id="Phobius"/>
    </source>
</evidence>
<protein>
    <submittedName>
        <fullName evidence="2">Uncharacterized protein</fullName>
    </submittedName>
</protein>
<name>A0ABS7ZF73_9MICO</name>
<keyword evidence="1" id="KW-1133">Transmembrane helix</keyword>
<sequence>MAPRGDAFHQFTAYPLTPADGDARPLRASARGGFSMERLAGRPLQFVIAWPIALGLTMVAWPAAMKLAGLTLAATAATAATAAKKAEA</sequence>
<proteinExistence type="predicted"/>
<comment type="caution">
    <text evidence="2">The sequence shown here is derived from an EMBL/GenBank/DDBJ whole genome shotgun (WGS) entry which is preliminary data.</text>
</comment>
<keyword evidence="3" id="KW-1185">Reference proteome</keyword>
<dbReference type="EMBL" id="JAIXCQ010000002">
    <property type="protein sequence ID" value="MCA5892415.1"/>
    <property type="molecule type" value="Genomic_DNA"/>
</dbReference>
<organism evidence="2 3">
    <name type="scientific">Isoptericola luteus</name>
    <dbReference type="NCBI Taxonomy" id="2879484"/>
    <lineage>
        <taxon>Bacteria</taxon>
        <taxon>Bacillati</taxon>
        <taxon>Actinomycetota</taxon>
        <taxon>Actinomycetes</taxon>
        <taxon>Micrococcales</taxon>
        <taxon>Promicromonosporaceae</taxon>
        <taxon>Isoptericola</taxon>
    </lineage>
</organism>
<keyword evidence="1" id="KW-0812">Transmembrane</keyword>